<dbReference type="RefSeq" id="WP_406700935.1">
    <property type="nucleotide sequence ID" value="NZ_CP155447.1"/>
</dbReference>
<evidence type="ECO:0000313" key="2">
    <source>
        <dbReference type="EMBL" id="XBH08097.1"/>
    </source>
</evidence>
<feature type="domain" description="DUF6916" evidence="1">
    <location>
        <begin position="5"/>
        <end position="102"/>
    </location>
</feature>
<dbReference type="EMBL" id="CP155447">
    <property type="protein sequence ID" value="XBH08097.1"/>
    <property type="molecule type" value="Genomic_DNA"/>
</dbReference>
<accession>A0AAU7CSI9</accession>
<dbReference type="AlphaFoldDB" id="A0AAU7CSI9"/>
<reference evidence="2" key="1">
    <citation type="submission" date="2024-05" db="EMBL/GenBank/DDBJ databases">
        <title>Planctomycetes of the genus Singulisphaera possess chitinolytic capabilities.</title>
        <authorList>
            <person name="Ivanova A."/>
        </authorList>
    </citation>
    <scope>NUCLEOTIDE SEQUENCE</scope>
    <source>
        <strain evidence="2">Ch08T</strain>
    </source>
</reference>
<proteinExistence type="predicted"/>
<protein>
    <recommendedName>
        <fullName evidence="1">DUF6916 domain-containing protein</fullName>
    </recommendedName>
</protein>
<evidence type="ECO:0000259" key="1">
    <source>
        <dbReference type="Pfam" id="PF21880"/>
    </source>
</evidence>
<dbReference type="InterPro" id="IPR054209">
    <property type="entry name" value="DUF6916"/>
</dbReference>
<sequence>MSDLLSISDFMEHVDQLFHVIRETGETVELRLIEAKPLGLRGALSAAGGREPFSLIFRGPFQVGLSQQIHSLKHEAFGELTLFLVPLGAEGDPEGTHYQAVFN</sequence>
<gene>
    <name evidence="2" type="ORF">V5E97_19275</name>
</gene>
<dbReference type="Pfam" id="PF21880">
    <property type="entry name" value="DUF6916"/>
    <property type="match status" value="1"/>
</dbReference>
<organism evidence="2">
    <name type="scientific">Singulisphaera sp. Ch08</name>
    <dbReference type="NCBI Taxonomy" id="3120278"/>
    <lineage>
        <taxon>Bacteria</taxon>
        <taxon>Pseudomonadati</taxon>
        <taxon>Planctomycetota</taxon>
        <taxon>Planctomycetia</taxon>
        <taxon>Isosphaerales</taxon>
        <taxon>Isosphaeraceae</taxon>
        <taxon>Singulisphaera</taxon>
    </lineage>
</organism>
<name>A0AAU7CSI9_9BACT</name>